<proteinExistence type="predicted"/>
<name>A0ACB8DUC0_DERSI</name>
<evidence type="ECO:0000313" key="2">
    <source>
        <dbReference type="Proteomes" id="UP000821865"/>
    </source>
</evidence>
<comment type="caution">
    <text evidence="1">The sequence shown here is derived from an EMBL/GenBank/DDBJ whole genome shotgun (WGS) entry which is preliminary data.</text>
</comment>
<evidence type="ECO:0000313" key="1">
    <source>
        <dbReference type="EMBL" id="KAH7977995.1"/>
    </source>
</evidence>
<gene>
    <name evidence="1" type="ORF">HPB49_004129</name>
</gene>
<keyword evidence="2" id="KW-1185">Reference proteome</keyword>
<accession>A0ACB8DUC0</accession>
<reference evidence="1" key="1">
    <citation type="submission" date="2020-05" db="EMBL/GenBank/DDBJ databases">
        <title>Large-scale comparative analyses of tick genomes elucidate their genetic diversity and vector capacities.</title>
        <authorList>
            <person name="Jia N."/>
            <person name="Wang J."/>
            <person name="Shi W."/>
            <person name="Du L."/>
            <person name="Sun Y."/>
            <person name="Zhan W."/>
            <person name="Jiang J."/>
            <person name="Wang Q."/>
            <person name="Zhang B."/>
            <person name="Ji P."/>
            <person name="Sakyi L.B."/>
            <person name="Cui X."/>
            <person name="Yuan T."/>
            <person name="Jiang B."/>
            <person name="Yang W."/>
            <person name="Lam T.T.-Y."/>
            <person name="Chang Q."/>
            <person name="Ding S."/>
            <person name="Wang X."/>
            <person name="Zhu J."/>
            <person name="Ruan X."/>
            <person name="Zhao L."/>
            <person name="Wei J."/>
            <person name="Que T."/>
            <person name="Du C."/>
            <person name="Cheng J."/>
            <person name="Dai P."/>
            <person name="Han X."/>
            <person name="Huang E."/>
            <person name="Gao Y."/>
            <person name="Liu J."/>
            <person name="Shao H."/>
            <person name="Ye R."/>
            <person name="Li L."/>
            <person name="Wei W."/>
            <person name="Wang X."/>
            <person name="Wang C."/>
            <person name="Yang T."/>
            <person name="Huo Q."/>
            <person name="Li W."/>
            <person name="Guo W."/>
            <person name="Chen H."/>
            <person name="Zhou L."/>
            <person name="Ni X."/>
            <person name="Tian J."/>
            <person name="Zhou Y."/>
            <person name="Sheng Y."/>
            <person name="Liu T."/>
            <person name="Pan Y."/>
            <person name="Xia L."/>
            <person name="Li J."/>
            <person name="Zhao F."/>
            <person name="Cao W."/>
        </authorList>
    </citation>
    <scope>NUCLEOTIDE SEQUENCE</scope>
    <source>
        <strain evidence="1">Dsil-2018</strain>
    </source>
</reference>
<dbReference type="EMBL" id="CM023470">
    <property type="protein sequence ID" value="KAH7977995.1"/>
    <property type="molecule type" value="Genomic_DNA"/>
</dbReference>
<dbReference type="Proteomes" id="UP000821865">
    <property type="component" value="Chromosome 1"/>
</dbReference>
<sequence>MDTVGAERVAPQSGLVAPGGSGEAFYASALPPGVPDIDAGDLEEPQMCAQYAQEMFDYMAYLETKWPVQPKFLRLQTEVTPEMRAILINWMMMVHQRFQLLQETLFLAVSLTDRFLQVQSAIFVAGKFAEMMPLTVGDMIYVIDGAYQSKELLLMEQQILLTLDWSLGRPLRLHFSR</sequence>
<protein>
    <submittedName>
        <fullName evidence="1">Uncharacterized protein</fullName>
    </submittedName>
</protein>
<organism evidence="1 2">
    <name type="scientific">Dermacentor silvarum</name>
    <name type="common">Tick</name>
    <dbReference type="NCBI Taxonomy" id="543639"/>
    <lineage>
        <taxon>Eukaryota</taxon>
        <taxon>Metazoa</taxon>
        <taxon>Ecdysozoa</taxon>
        <taxon>Arthropoda</taxon>
        <taxon>Chelicerata</taxon>
        <taxon>Arachnida</taxon>
        <taxon>Acari</taxon>
        <taxon>Parasitiformes</taxon>
        <taxon>Ixodida</taxon>
        <taxon>Ixodoidea</taxon>
        <taxon>Ixodidae</taxon>
        <taxon>Rhipicephalinae</taxon>
        <taxon>Dermacentor</taxon>
    </lineage>
</organism>